<evidence type="ECO:0000256" key="1">
    <source>
        <dbReference type="SAM" id="MobiDB-lite"/>
    </source>
</evidence>
<gene>
    <name evidence="2" type="ORF">BS50DRAFT_392715</name>
</gene>
<accession>A0A2T2NPW5</accession>
<keyword evidence="3" id="KW-1185">Reference proteome</keyword>
<protein>
    <submittedName>
        <fullName evidence="2">Uncharacterized protein</fullName>
    </submittedName>
</protein>
<evidence type="ECO:0000313" key="2">
    <source>
        <dbReference type="EMBL" id="PSN67477.1"/>
    </source>
</evidence>
<dbReference type="EMBL" id="KZ678135">
    <property type="protein sequence ID" value="PSN67477.1"/>
    <property type="molecule type" value="Genomic_DNA"/>
</dbReference>
<feature type="region of interest" description="Disordered" evidence="1">
    <location>
        <begin position="38"/>
        <end position="57"/>
    </location>
</feature>
<dbReference type="Proteomes" id="UP000240883">
    <property type="component" value="Unassembled WGS sequence"/>
</dbReference>
<reference evidence="2 3" key="1">
    <citation type="journal article" date="2018" name="Front. Microbiol.">
        <title>Genome-Wide Analysis of Corynespora cassiicola Leaf Fall Disease Putative Effectors.</title>
        <authorList>
            <person name="Lopez D."/>
            <person name="Ribeiro S."/>
            <person name="Label P."/>
            <person name="Fumanal B."/>
            <person name="Venisse J.S."/>
            <person name="Kohler A."/>
            <person name="de Oliveira R.R."/>
            <person name="Labutti K."/>
            <person name="Lipzen A."/>
            <person name="Lail K."/>
            <person name="Bauer D."/>
            <person name="Ohm R.A."/>
            <person name="Barry K.W."/>
            <person name="Spatafora J."/>
            <person name="Grigoriev I.V."/>
            <person name="Martin F.M."/>
            <person name="Pujade-Renaud V."/>
        </authorList>
    </citation>
    <scope>NUCLEOTIDE SEQUENCE [LARGE SCALE GENOMIC DNA]</scope>
    <source>
        <strain evidence="2 3">Philippines</strain>
    </source>
</reference>
<dbReference type="OrthoDB" id="3775350at2759"/>
<name>A0A2T2NPW5_CORCC</name>
<evidence type="ECO:0000313" key="3">
    <source>
        <dbReference type="Proteomes" id="UP000240883"/>
    </source>
</evidence>
<organism evidence="2 3">
    <name type="scientific">Corynespora cassiicola Philippines</name>
    <dbReference type="NCBI Taxonomy" id="1448308"/>
    <lineage>
        <taxon>Eukaryota</taxon>
        <taxon>Fungi</taxon>
        <taxon>Dikarya</taxon>
        <taxon>Ascomycota</taxon>
        <taxon>Pezizomycotina</taxon>
        <taxon>Dothideomycetes</taxon>
        <taxon>Pleosporomycetidae</taxon>
        <taxon>Pleosporales</taxon>
        <taxon>Corynesporascaceae</taxon>
        <taxon>Corynespora</taxon>
    </lineage>
</organism>
<proteinExistence type="predicted"/>
<sequence length="93" mass="11253">MSILPPICEDPYALAYRYQEYLKRKPLRRREAKNSYYENLLANQPNPPKDDESSRSRAIRYAKQNYECFYEIKDIDRIDQWLSEREAQSAQKD</sequence>
<dbReference type="AlphaFoldDB" id="A0A2T2NPW5"/>